<keyword evidence="4" id="KW-0804">Transcription</keyword>
<dbReference type="Gene3D" id="3.40.190.290">
    <property type="match status" value="1"/>
</dbReference>
<comment type="similarity">
    <text evidence="1">Belongs to the LysR transcriptional regulatory family.</text>
</comment>
<dbReference type="STRING" id="291169.A9E74_01390"/>
<reference evidence="6 7" key="1">
    <citation type="submission" date="2016-07" db="EMBL/GenBank/DDBJ databases">
        <title>Draft Genome Sequence of Methylophaga muralis Bur 1.</title>
        <authorList>
            <person name="Vasilenko O.V."/>
            <person name="Doronina N.V."/>
            <person name="Shmareva M.N."/>
            <person name="Tarlachkov S.V."/>
            <person name="Mustakhimov I."/>
            <person name="Trotsenko Y.A."/>
        </authorList>
    </citation>
    <scope>NUCLEOTIDE SEQUENCE [LARGE SCALE GENOMIC DNA]</scope>
    <source>
        <strain evidence="6 7">Bur 1</strain>
    </source>
</reference>
<dbReference type="PATRIC" id="fig|291169.3.peg.1396"/>
<protein>
    <submittedName>
        <fullName evidence="6">HTH-type transcriptional activator CmpR</fullName>
    </submittedName>
</protein>
<dbReference type="InterPro" id="IPR000847">
    <property type="entry name" value="LysR_HTH_N"/>
</dbReference>
<dbReference type="SUPFAM" id="SSF53850">
    <property type="entry name" value="Periplasmic binding protein-like II"/>
    <property type="match status" value="1"/>
</dbReference>
<evidence type="ECO:0000256" key="3">
    <source>
        <dbReference type="ARBA" id="ARBA00023125"/>
    </source>
</evidence>
<dbReference type="InterPro" id="IPR036390">
    <property type="entry name" value="WH_DNA-bd_sf"/>
</dbReference>
<comment type="caution">
    <text evidence="6">The sequence shown here is derived from an EMBL/GenBank/DDBJ whole genome shotgun (WGS) entry which is preliminary data.</text>
</comment>
<sequence>MQDHGAQLQQLLSRLSFRQMQVFQAVYQYKGYRKAAEHLGLTQPAVSSQMRHLENALEQPLFEYIGRQLYCTEAGERVASFIERLFGQMSELQTELNLLREALSGDLKLCVVTSAQSVLPFLLSSFLEEFPAVNVQIEVVNRAQALDRLKLNVDDLVIMAMVPEGRSLSTLPFLDNELIPVLNIHHALNSREMISEKLFFAEPMLIRENGSGTRFALEQHCQQHRLQLNPVMEFGSNEGIKHAVMAGLGVAVLPKLTVLAELQTGKLKTLSIQDFPIRRTWCLVHPMGKYPSRVAQAFIDHVYARLEKIHAHFRDV</sequence>
<evidence type="ECO:0000256" key="4">
    <source>
        <dbReference type="ARBA" id="ARBA00023163"/>
    </source>
</evidence>
<dbReference type="PANTHER" id="PTHR30126">
    <property type="entry name" value="HTH-TYPE TRANSCRIPTIONAL REGULATOR"/>
    <property type="match status" value="1"/>
</dbReference>
<dbReference type="SUPFAM" id="SSF46785">
    <property type="entry name" value="Winged helix' DNA-binding domain"/>
    <property type="match status" value="1"/>
</dbReference>
<dbReference type="Gene3D" id="1.10.10.10">
    <property type="entry name" value="Winged helix-like DNA-binding domain superfamily/Winged helix DNA-binding domain"/>
    <property type="match status" value="1"/>
</dbReference>
<dbReference type="PROSITE" id="PS50931">
    <property type="entry name" value="HTH_LYSR"/>
    <property type="match status" value="1"/>
</dbReference>
<dbReference type="Pfam" id="PF03466">
    <property type="entry name" value="LysR_substrate"/>
    <property type="match status" value="1"/>
</dbReference>
<evidence type="ECO:0000313" key="7">
    <source>
        <dbReference type="Proteomes" id="UP000094379"/>
    </source>
</evidence>
<dbReference type="Pfam" id="PF00126">
    <property type="entry name" value="HTH_1"/>
    <property type="match status" value="1"/>
</dbReference>
<evidence type="ECO:0000259" key="5">
    <source>
        <dbReference type="PROSITE" id="PS50931"/>
    </source>
</evidence>
<gene>
    <name evidence="6" type="primary">cmpR</name>
    <name evidence="6" type="ORF">A9E74_01390</name>
</gene>
<feature type="domain" description="HTH lysR-type" evidence="5">
    <location>
        <begin position="15"/>
        <end position="72"/>
    </location>
</feature>
<keyword evidence="7" id="KW-1185">Reference proteome</keyword>
<organism evidence="6 7">
    <name type="scientific">Methylophaga muralis</name>
    <dbReference type="NCBI Taxonomy" id="291169"/>
    <lineage>
        <taxon>Bacteria</taxon>
        <taxon>Pseudomonadati</taxon>
        <taxon>Pseudomonadota</taxon>
        <taxon>Gammaproteobacteria</taxon>
        <taxon>Thiotrichales</taxon>
        <taxon>Piscirickettsiaceae</taxon>
        <taxon>Methylophaga</taxon>
    </lineage>
</organism>
<keyword evidence="3" id="KW-0238">DNA-binding</keyword>
<dbReference type="AlphaFoldDB" id="A0A1E3GS06"/>
<keyword evidence="2" id="KW-0805">Transcription regulation</keyword>
<dbReference type="EMBL" id="MCRI01000012">
    <property type="protein sequence ID" value="ODN66840.1"/>
    <property type="molecule type" value="Genomic_DNA"/>
</dbReference>
<dbReference type="GO" id="GO:0000976">
    <property type="term" value="F:transcription cis-regulatory region binding"/>
    <property type="evidence" value="ECO:0007669"/>
    <property type="project" value="TreeGrafter"/>
</dbReference>
<dbReference type="PRINTS" id="PR00039">
    <property type="entry name" value="HTHLYSR"/>
</dbReference>
<proteinExistence type="inferred from homology"/>
<dbReference type="PANTHER" id="PTHR30126:SF5">
    <property type="entry name" value="HTH-TYPE TRANSCRIPTIONAL ACTIVATOR CMPR"/>
    <property type="match status" value="1"/>
</dbReference>
<dbReference type="GO" id="GO:0003700">
    <property type="term" value="F:DNA-binding transcription factor activity"/>
    <property type="evidence" value="ECO:0007669"/>
    <property type="project" value="InterPro"/>
</dbReference>
<evidence type="ECO:0000256" key="1">
    <source>
        <dbReference type="ARBA" id="ARBA00009437"/>
    </source>
</evidence>
<accession>A0A1E3GS06</accession>
<evidence type="ECO:0000256" key="2">
    <source>
        <dbReference type="ARBA" id="ARBA00023015"/>
    </source>
</evidence>
<name>A0A1E3GS06_9GAMM</name>
<dbReference type="Proteomes" id="UP000094379">
    <property type="component" value="Unassembled WGS sequence"/>
</dbReference>
<dbReference type="InterPro" id="IPR005119">
    <property type="entry name" value="LysR_subst-bd"/>
</dbReference>
<dbReference type="InterPro" id="IPR036388">
    <property type="entry name" value="WH-like_DNA-bd_sf"/>
</dbReference>
<evidence type="ECO:0000313" key="6">
    <source>
        <dbReference type="EMBL" id="ODN66840.1"/>
    </source>
</evidence>